<gene>
    <name evidence="3" type="ORF">PV327_003620</name>
</gene>
<feature type="compositionally biased region" description="Polar residues" evidence="1">
    <location>
        <begin position="619"/>
        <end position="640"/>
    </location>
</feature>
<feature type="chain" id="PRO_5041223864" evidence="2">
    <location>
        <begin position="23"/>
        <end position="821"/>
    </location>
</feature>
<accession>A0AA39G4E3</accession>
<feature type="compositionally biased region" description="Low complexity" evidence="1">
    <location>
        <begin position="507"/>
        <end position="535"/>
    </location>
</feature>
<feature type="compositionally biased region" description="Low complexity" evidence="1">
    <location>
        <begin position="314"/>
        <end position="323"/>
    </location>
</feature>
<organism evidence="3 4">
    <name type="scientific">Microctonus hyperodae</name>
    <name type="common">Parasitoid wasp</name>
    <dbReference type="NCBI Taxonomy" id="165561"/>
    <lineage>
        <taxon>Eukaryota</taxon>
        <taxon>Metazoa</taxon>
        <taxon>Ecdysozoa</taxon>
        <taxon>Arthropoda</taxon>
        <taxon>Hexapoda</taxon>
        <taxon>Insecta</taxon>
        <taxon>Pterygota</taxon>
        <taxon>Neoptera</taxon>
        <taxon>Endopterygota</taxon>
        <taxon>Hymenoptera</taxon>
        <taxon>Apocrita</taxon>
        <taxon>Ichneumonoidea</taxon>
        <taxon>Braconidae</taxon>
        <taxon>Euphorinae</taxon>
        <taxon>Microctonus</taxon>
    </lineage>
</organism>
<feature type="compositionally biased region" description="Polar residues" evidence="1">
    <location>
        <begin position="544"/>
        <end position="559"/>
    </location>
</feature>
<keyword evidence="2" id="KW-0732">Signal</keyword>
<feature type="region of interest" description="Disordered" evidence="1">
    <location>
        <begin position="349"/>
        <end position="374"/>
    </location>
</feature>
<feature type="region of interest" description="Disordered" evidence="1">
    <location>
        <begin position="774"/>
        <end position="821"/>
    </location>
</feature>
<feature type="compositionally biased region" description="Polar residues" evidence="1">
    <location>
        <begin position="600"/>
        <end position="610"/>
    </location>
</feature>
<feature type="compositionally biased region" description="Low complexity" evidence="1">
    <location>
        <begin position="671"/>
        <end position="683"/>
    </location>
</feature>
<reference evidence="3" key="1">
    <citation type="journal article" date="2023" name="bioRxiv">
        <title>Scaffold-level genome assemblies of two parasitoid biocontrol wasps reveal the parthenogenesis mechanism and an associated novel virus.</title>
        <authorList>
            <person name="Inwood S."/>
            <person name="Skelly J."/>
            <person name="Guhlin J."/>
            <person name="Harrop T."/>
            <person name="Goldson S."/>
            <person name="Dearden P."/>
        </authorList>
    </citation>
    <scope>NUCLEOTIDE SEQUENCE</scope>
    <source>
        <strain evidence="3">Lincoln</strain>
        <tissue evidence="3">Whole body</tissue>
    </source>
</reference>
<feature type="compositionally biased region" description="Polar residues" evidence="1">
    <location>
        <begin position="76"/>
        <end position="93"/>
    </location>
</feature>
<feature type="compositionally biased region" description="Polar residues" evidence="1">
    <location>
        <begin position="360"/>
        <end position="374"/>
    </location>
</feature>
<feature type="compositionally biased region" description="Low complexity" evidence="1">
    <location>
        <begin position="222"/>
        <end position="237"/>
    </location>
</feature>
<feature type="compositionally biased region" description="Low complexity" evidence="1">
    <location>
        <begin position="169"/>
        <end position="189"/>
    </location>
</feature>
<evidence type="ECO:0000313" key="3">
    <source>
        <dbReference type="EMBL" id="KAK0181327.1"/>
    </source>
</evidence>
<feature type="compositionally biased region" description="Low complexity" evidence="1">
    <location>
        <begin position="776"/>
        <end position="812"/>
    </location>
</feature>
<feature type="compositionally biased region" description="Gly residues" evidence="1">
    <location>
        <begin position="205"/>
        <end position="216"/>
    </location>
</feature>
<feature type="signal peptide" evidence="2">
    <location>
        <begin position="1"/>
        <end position="22"/>
    </location>
</feature>
<keyword evidence="4" id="KW-1185">Reference proteome</keyword>
<name>A0AA39G4E3_MICHY</name>
<reference evidence="3" key="2">
    <citation type="submission" date="2023-03" db="EMBL/GenBank/DDBJ databases">
        <authorList>
            <person name="Inwood S.N."/>
            <person name="Skelly J.G."/>
            <person name="Guhlin J."/>
            <person name="Harrop T.W.R."/>
            <person name="Goldson S.G."/>
            <person name="Dearden P.K."/>
        </authorList>
    </citation>
    <scope>NUCLEOTIDE SEQUENCE</scope>
    <source>
        <strain evidence="3">Lincoln</strain>
        <tissue evidence="3">Whole body</tissue>
    </source>
</reference>
<evidence type="ECO:0000313" key="4">
    <source>
        <dbReference type="Proteomes" id="UP001168972"/>
    </source>
</evidence>
<feature type="compositionally biased region" description="Low complexity" evidence="1">
    <location>
        <begin position="583"/>
        <end position="593"/>
    </location>
</feature>
<feature type="region of interest" description="Disordered" evidence="1">
    <location>
        <begin position="55"/>
        <end position="135"/>
    </location>
</feature>
<dbReference type="Proteomes" id="UP001168972">
    <property type="component" value="Unassembled WGS sequence"/>
</dbReference>
<evidence type="ECO:0000256" key="1">
    <source>
        <dbReference type="SAM" id="MobiDB-lite"/>
    </source>
</evidence>
<sequence>MKSAKLFYFWLFIGCTVLQIQSLPITLPSKSPDNQIADNNHKNSSLQENLNNEKIPVIPSKNDPDDLAASPIDRITQGNNTKQDNTTQYTFGQWLNPFRNNKKSDMKINTDFSIPKPGDRNEQGQTESQFGIHKSGGWNSQFQIGGNSGHGFGLHHEGGFSGHFGIGGNSNSRIGGSSGDSSNNNQESGSGFGIYKSGEFKHEFGIGGSHKSGGSGSRNDESGGSSSGSSNFENLSGIHQSGDSQNKLGVEGNSNRESGGSNSQKSKSGQNLNENERSESWHGIHKSGEYQHKLELGGKDDRRASDTRNDHSDSSSSKNEASNIEFGIHKSGKFQHEFKIGGNRENVGAGFSNNDCDKLSNGNSIRNDTSSSQFKIDNSNKFGRYFGLGHSDNNGVDNSDSKNFKNCEDAKGSNSIFWKGNPLDREKSSSNEFFGHNKIDAGSDYVWSQGSNQQKDLKNIGNSNQNRNVNNEVNDSQSSRFQQNDKNKDLRGNIGGSYSSGLSIHVSGQERNSNNRGNSNQNQSVNNEVNDSQSSRWSAHISGQGKNSVNRQSEQNQNLRDLRGNIGGSYSSGLSVHVSGQERNTNNRQSNQSRNDRVNGSQNSGTSVHVSGQEKYSVDHQTNQNQNQRGEINGSQSNGLSVDVSGKKQTSSQGSSYGARSINISHEEKYSSSSQSQSQNSSSDLEAQKTFKMELQKLIKKTKENHPGYIVNISVDKKGSGKAGERPENVLKQTFDLTGEDALNKELSFKLSGGKKILMGGTNETSETIHVREHASSISKGYQSSGSTSQSSSSRFNSQAQGSMSQAASESQTVSRMKKVV</sequence>
<dbReference type="EMBL" id="JAQQBR010000002">
    <property type="protein sequence ID" value="KAK0181327.1"/>
    <property type="molecule type" value="Genomic_DNA"/>
</dbReference>
<protein>
    <submittedName>
        <fullName evidence="3">Uncharacterized protein</fullName>
    </submittedName>
</protein>
<evidence type="ECO:0000256" key="2">
    <source>
        <dbReference type="SAM" id="SignalP"/>
    </source>
</evidence>
<proteinExistence type="predicted"/>
<feature type="compositionally biased region" description="Polar residues" evidence="1">
    <location>
        <begin position="238"/>
        <end position="247"/>
    </location>
</feature>
<feature type="compositionally biased region" description="Low complexity" evidence="1">
    <location>
        <begin position="459"/>
        <end position="474"/>
    </location>
</feature>
<feature type="compositionally biased region" description="Low complexity" evidence="1">
    <location>
        <begin position="647"/>
        <end position="656"/>
    </location>
</feature>
<feature type="region of interest" description="Disordered" evidence="1">
    <location>
        <begin position="163"/>
        <end position="325"/>
    </location>
</feature>
<feature type="region of interest" description="Disordered" evidence="1">
    <location>
        <begin position="454"/>
        <end position="686"/>
    </location>
</feature>
<comment type="caution">
    <text evidence="3">The sequence shown here is derived from an EMBL/GenBank/DDBJ whole genome shotgun (WGS) entry which is preliminary data.</text>
</comment>
<feature type="compositionally biased region" description="Low complexity" evidence="1">
    <location>
        <begin position="249"/>
        <end position="271"/>
    </location>
</feature>
<feature type="compositionally biased region" description="Basic and acidic residues" evidence="1">
    <location>
        <begin position="274"/>
        <end position="313"/>
    </location>
</feature>
<dbReference type="AlphaFoldDB" id="A0AA39G4E3"/>